<organism evidence="2 3">
    <name type="scientific">Tamilnaduibacter salinus</name>
    <dbReference type="NCBI Taxonomy" id="1484056"/>
    <lineage>
        <taxon>Bacteria</taxon>
        <taxon>Pseudomonadati</taxon>
        <taxon>Pseudomonadota</taxon>
        <taxon>Gammaproteobacteria</taxon>
        <taxon>Pseudomonadales</taxon>
        <taxon>Marinobacteraceae</taxon>
        <taxon>Tamilnaduibacter</taxon>
    </lineage>
</organism>
<gene>
    <name evidence="2" type="ORF">CF392_03225</name>
</gene>
<sequence length="74" mass="8640">MRQHIGLLPALLILLSGCSILEVDARQTYVENRCEAATQTSPHGTNHCQDARSISQYQQEYQTYRRQYQQTRNR</sequence>
<evidence type="ECO:0000313" key="2">
    <source>
        <dbReference type="EMBL" id="PAV26841.1"/>
    </source>
</evidence>
<dbReference type="Proteomes" id="UP000218332">
    <property type="component" value="Unassembled WGS sequence"/>
</dbReference>
<proteinExistence type="predicted"/>
<dbReference type="PROSITE" id="PS51257">
    <property type="entry name" value="PROKAR_LIPOPROTEIN"/>
    <property type="match status" value="1"/>
</dbReference>
<evidence type="ECO:0000256" key="1">
    <source>
        <dbReference type="SAM" id="SignalP"/>
    </source>
</evidence>
<evidence type="ECO:0008006" key="4">
    <source>
        <dbReference type="Google" id="ProtNLM"/>
    </source>
</evidence>
<dbReference type="EMBL" id="NMPM01000013">
    <property type="protein sequence ID" value="PAV26841.1"/>
    <property type="molecule type" value="Genomic_DNA"/>
</dbReference>
<evidence type="ECO:0000313" key="3">
    <source>
        <dbReference type="Proteomes" id="UP000218332"/>
    </source>
</evidence>
<protein>
    <recommendedName>
        <fullName evidence="4">Lipoprotein</fullName>
    </recommendedName>
</protein>
<comment type="caution">
    <text evidence="2">The sequence shown here is derived from an EMBL/GenBank/DDBJ whole genome shotgun (WGS) entry which is preliminary data.</text>
</comment>
<dbReference type="AlphaFoldDB" id="A0A2A2I4A7"/>
<keyword evidence="1" id="KW-0732">Signal</keyword>
<reference evidence="2 3" key="1">
    <citation type="submission" date="2017-07" db="EMBL/GenBank/DDBJ databases">
        <title>Tamlnaduibacter salinus (Mi-7) genome sequencing.</title>
        <authorList>
            <person name="Verma A."/>
            <person name="Krishnamurthi S."/>
        </authorList>
    </citation>
    <scope>NUCLEOTIDE SEQUENCE [LARGE SCALE GENOMIC DNA]</scope>
    <source>
        <strain evidence="2 3">Mi-7</strain>
    </source>
</reference>
<accession>A0A2A2I4A7</accession>
<dbReference type="RefSeq" id="WP_095610035.1">
    <property type="nucleotide sequence ID" value="NZ_NMPM01000013.1"/>
</dbReference>
<name>A0A2A2I4A7_9GAMM</name>
<feature type="signal peptide" evidence="1">
    <location>
        <begin position="1"/>
        <end position="21"/>
    </location>
</feature>
<keyword evidence="3" id="KW-1185">Reference proteome</keyword>
<feature type="chain" id="PRO_5012200785" description="Lipoprotein" evidence="1">
    <location>
        <begin position="22"/>
        <end position="74"/>
    </location>
</feature>